<dbReference type="PANTHER" id="PTHR19818:SF139">
    <property type="entry name" value="PAIR-RULE PROTEIN ODD-PAIRED"/>
    <property type="match status" value="1"/>
</dbReference>
<evidence type="ECO:0000256" key="5">
    <source>
        <dbReference type="PROSITE-ProRule" id="PRU00042"/>
    </source>
</evidence>
<dbReference type="Pfam" id="PF13894">
    <property type="entry name" value="zf-C2H2_4"/>
    <property type="match status" value="1"/>
</dbReference>
<proteinExistence type="predicted"/>
<dbReference type="GO" id="GO:0045944">
    <property type="term" value="P:positive regulation of transcription by RNA polymerase II"/>
    <property type="evidence" value="ECO:0007669"/>
    <property type="project" value="UniProtKB-ARBA"/>
</dbReference>
<dbReference type="InterPro" id="IPR013087">
    <property type="entry name" value="Znf_C2H2_type"/>
</dbReference>
<accession>A0A1J1HZQ7</accession>
<dbReference type="SMART" id="SM00355">
    <property type="entry name" value="ZnF_C2H2"/>
    <property type="match status" value="4"/>
</dbReference>
<dbReference type="Proteomes" id="UP000183832">
    <property type="component" value="Unassembled WGS sequence"/>
</dbReference>
<reference evidence="7 8" key="1">
    <citation type="submission" date="2015-04" db="EMBL/GenBank/DDBJ databases">
        <authorList>
            <person name="Syromyatnikov M.Y."/>
            <person name="Popov V.N."/>
        </authorList>
    </citation>
    <scope>NUCLEOTIDE SEQUENCE [LARGE SCALE GENOMIC DNA]</scope>
</reference>
<dbReference type="AlphaFoldDB" id="A0A1J1HZQ7"/>
<protein>
    <submittedName>
        <fullName evidence="7">CLUMA_CG006536, isoform A</fullName>
    </submittedName>
</protein>
<dbReference type="GO" id="GO:0008270">
    <property type="term" value="F:zinc ion binding"/>
    <property type="evidence" value="ECO:0007669"/>
    <property type="project" value="UniProtKB-KW"/>
</dbReference>
<dbReference type="SUPFAM" id="SSF57667">
    <property type="entry name" value="beta-beta-alpha zinc fingers"/>
    <property type="match status" value="3"/>
</dbReference>
<keyword evidence="8" id="KW-1185">Reference proteome</keyword>
<organism evidence="7 8">
    <name type="scientific">Clunio marinus</name>
    <dbReference type="NCBI Taxonomy" id="568069"/>
    <lineage>
        <taxon>Eukaryota</taxon>
        <taxon>Metazoa</taxon>
        <taxon>Ecdysozoa</taxon>
        <taxon>Arthropoda</taxon>
        <taxon>Hexapoda</taxon>
        <taxon>Insecta</taxon>
        <taxon>Pterygota</taxon>
        <taxon>Neoptera</taxon>
        <taxon>Endopterygota</taxon>
        <taxon>Diptera</taxon>
        <taxon>Nematocera</taxon>
        <taxon>Chironomoidea</taxon>
        <taxon>Chironomidae</taxon>
        <taxon>Clunio</taxon>
    </lineage>
</organism>
<dbReference type="PANTHER" id="PTHR19818">
    <property type="entry name" value="ZINC FINGER PROTEIN ZIC AND GLI"/>
    <property type="match status" value="1"/>
</dbReference>
<feature type="domain" description="C2H2-type" evidence="6">
    <location>
        <begin position="45"/>
        <end position="72"/>
    </location>
</feature>
<keyword evidence="1" id="KW-0479">Metal-binding</keyword>
<evidence type="ECO:0000313" key="8">
    <source>
        <dbReference type="Proteomes" id="UP000183832"/>
    </source>
</evidence>
<dbReference type="EMBL" id="CVRI01000036">
    <property type="protein sequence ID" value="CRK93010.1"/>
    <property type="molecule type" value="Genomic_DNA"/>
</dbReference>
<keyword evidence="4" id="KW-0862">Zinc</keyword>
<dbReference type="FunFam" id="3.30.160.60:FF:000125">
    <property type="entry name" value="Putative zinc finger protein 143"/>
    <property type="match status" value="1"/>
</dbReference>
<evidence type="ECO:0000256" key="4">
    <source>
        <dbReference type="ARBA" id="ARBA00022833"/>
    </source>
</evidence>
<dbReference type="GO" id="GO:0005634">
    <property type="term" value="C:nucleus"/>
    <property type="evidence" value="ECO:0007669"/>
    <property type="project" value="UniProtKB-ARBA"/>
</dbReference>
<dbReference type="InterPro" id="IPR036236">
    <property type="entry name" value="Znf_C2H2_sf"/>
</dbReference>
<gene>
    <name evidence="7" type="ORF">CLUMA_CG006536</name>
</gene>
<evidence type="ECO:0000259" key="6">
    <source>
        <dbReference type="PROSITE" id="PS50157"/>
    </source>
</evidence>
<dbReference type="OrthoDB" id="40579at2759"/>
<dbReference type="FunFam" id="3.30.160.60:FF:000702">
    <property type="entry name" value="Transcription factor E4F1 isoform 1"/>
    <property type="match status" value="1"/>
</dbReference>
<keyword evidence="2" id="KW-0677">Repeat</keyword>
<evidence type="ECO:0000256" key="3">
    <source>
        <dbReference type="ARBA" id="ARBA00022771"/>
    </source>
</evidence>
<evidence type="ECO:0000313" key="7">
    <source>
        <dbReference type="EMBL" id="CRK93010.1"/>
    </source>
</evidence>
<sequence length="144" mass="17311">MTVHIKKRHLYKIRYPCDICPGKSWRTLFQLQRHVKVFHHNIREFKCEWCGKEFGEKNKLVCHVRIHTGEQPFKCSFEGCSRAFTHQTDLRRHVWGHTGERPYKCQNQSCLKGFMKKSELSAHENRCHLNVRPNVPLPFQYQMM</sequence>
<feature type="domain" description="C2H2-type" evidence="6">
    <location>
        <begin position="73"/>
        <end position="102"/>
    </location>
</feature>
<dbReference type="PROSITE" id="PS00028">
    <property type="entry name" value="ZINC_FINGER_C2H2_1"/>
    <property type="match status" value="3"/>
</dbReference>
<evidence type="ECO:0000256" key="1">
    <source>
        <dbReference type="ARBA" id="ARBA00022723"/>
    </source>
</evidence>
<name>A0A1J1HZQ7_9DIPT</name>
<dbReference type="STRING" id="568069.A0A1J1HZQ7"/>
<feature type="domain" description="C2H2-type" evidence="6">
    <location>
        <begin position="103"/>
        <end position="133"/>
    </location>
</feature>
<dbReference type="Gene3D" id="3.30.160.60">
    <property type="entry name" value="Classic Zinc Finger"/>
    <property type="match status" value="3"/>
</dbReference>
<dbReference type="Pfam" id="PF00096">
    <property type="entry name" value="zf-C2H2"/>
    <property type="match status" value="1"/>
</dbReference>
<dbReference type="PROSITE" id="PS50157">
    <property type="entry name" value="ZINC_FINGER_C2H2_2"/>
    <property type="match status" value="3"/>
</dbReference>
<dbReference type="GO" id="GO:0000981">
    <property type="term" value="F:DNA-binding transcription factor activity, RNA polymerase II-specific"/>
    <property type="evidence" value="ECO:0007669"/>
    <property type="project" value="TreeGrafter"/>
</dbReference>
<keyword evidence="3 5" id="KW-0863">Zinc-finger</keyword>
<evidence type="ECO:0000256" key="2">
    <source>
        <dbReference type="ARBA" id="ARBA00022737"/>
    </source>
</evidence>
<dbReference type="GO" id="GO:0000978">
    <property type="term" value="F:RNA polymerase II cis-regulatory region sequence-specific DNA binding"/>
    <property type="evidence" value="ECO:0007669"/>
    <property type="project" value="TreeGrafter"/>
</dbReference>
<dbReference type="InterPro" id="IPR050329">
    <property type="entry name" value="GLI_C2H2-zinc-finger"/>
</dbReference>